<keyword evidence="5" id="KW-1185">Reference proteome</keyword>
<organism evidence="4 5">
    <name type="scientific">Lysobacter yangpyeongensis</name>
    <dbReference type="NCBI Taxonomy" id="346182"/>
    <lineage>
        <taxon>Bacteria</taxon>
        <taxon>Pseudomonadati</taxon>
        <taxon>Pseudomonadota</taxon>
        <taxon>Gammaproteobacteria</taxon>
        <taxon>Lysobacterales</taxon>
        <taxon>Lysobacteraceae</taxon>
        <taxon>Lysobacter</taxon>
    </lineage>
</organism>
<dbReference type="Gene3D" id="2.130.10.80">
    <property type="entry name" value="Galactose oxidase/kelch, beta-propeller"/>
    <property type="match status" value="1"/>
</dbReference>
<dbReference type="PANTHER" id="PTHR32208">
    <property type="entry name" value="SECRETED PROTEIN-RELATED"/>
    <property type="match status" value="1"/>
</dbReference>
<feature type="chain" id="PRO_5046439178" evidence="2">
    <location>
        <begin position="34"/>
        <end position="1145"/>
    </location>
</feature>
<dbReference type="CDD" id="cd02851">
    <property type="entry name" value="E_set_GO_C"/>
    <property type="match status" value="1"/>
</dbReference>
<evidence type="ECO:0000313" key="4">
    <source>
        <dbReference type="EMBL" id="MFC5571397.1"/>
    </source>
</evidence>
<dbReference type="Proteomes" id="UP001596036">
    <property type="component" value="Unassembled WGS sequence"/>
</dbReference>
<dbReference type="SUPFAM" id="SSF81296">
    <property type="entry name" value="E set domains"/>
    <property type="match status" value="1"/>
</dbReference>
<dbReference type="InterPro" id="IPR013783">
    <property type="entry name" value="Ig-like_fold"/>
</dbReference>
<reference evidence="5" key="1">
    <citation type="journal article" date="2019" name="Int. J. Syst. Evol. Microbiol.">
        <title>The Global Catalogue of Microorganisms (GCM) 10K type strain sequencing project: providing services to taxonomists for standard genome sequencing and annotation.</title>
        <authorList>
            <consortium name="The Broad Institute Genomics Platform"/>
            <consortium name="The Broad Institute Genome Sequencing Center for Infectious Disease"/>
            <person name="Wu L."/>
            <person name="Ma J."/>
        </authorList>
    </citation>
    <scope>NUCLEOTIDE SEQUENCE [LARGE SCALE GENOMIC DNA]</scope>
    <source>
        <strain evidence="5">KACC 11407</strain>
    </source>
</reference>
<sequence>MSKTQPSPGRRGSTTALALFLSALVLSALVAAAAVYVAGNASAPRERDFAAAVAAASGDPAILAAVQTKANQNRVMGGDAASVAAFQTLRPVGALTALPAQGDPVKGTFSPVFDWPLIGIHAVLTPDGRVLSYGSTATGARTGYYVYDVWDPQLGLGSASHNTLPNSTQVDIFCNAQLLLPDGNIEMWGGDVVNLEKGRARLEPNDDSARFNPLDNNLVRTGKMFRKRWYATATTLPDGEVYIQGGTGGEDFPEVRTGTGSFRLLSGASTTYLGGLYPRNFVALDGNIFGTRYEEMYRVDPAGTGVLTRVGRYTGGNMGASSTAVMFRPGQILQLGGGYDLDFASPLAHVIDITTARPVVRQVASPHYRRHWGNSTMLADGRVFVSGGSVADNDPVNGVDYTAEIYDPIGDTWRDAATAQRMRLYHSTALLLPDATVLTLGGGAIGPQLNLNAEIYYPQYLFDANGAPATRPIISASPMTANPGQTIALSTPDPGSITRVTLVKTGSVTHSFDMDQRFLELPFSVSGDSVRAILPANPFETPPGYYMVFVFDTRGVPSEAAILRINTLDPARLTVNKVVVNNDGGNKLPSAFSFSINGGEPIPFEADGSNVVNLPAGTYTVTEPASPDYAATLSGCNGIVLAAGGSATCTITNNDIPGFFASIGSSKDVYLPGETVTLTARVTYMGSPVGGARVNFDALKPNGVNHVYATATTDSSGNASASFVSGTGASSIGTYQLSATITSGSRSTQATATFAVLKPLPATLTVRKMLVNENGGSKEVSDFSFSVNGGAPIAFIEGGNVLNLAAGTYTVVETPAPGYTPSYANCSNLVLAAGDIATCTITNYDVALPTTTGLVATAGTSKPLYAAGETVTMFAHVVNGDAPVAGARVNFDALKPNGINHVILAGTTNANGDASVSFVSGTGTSSLGTYQLTATATSGGMSAQGLATFDVLKQAALPATLTVTKIVVNDNGGTLGPADFRFSVNGAAAVAFEVDGTNVLTVPAGTYTITEPATAGYVASLSNCTGLVLAAGGAATCTITNDDNAALAATVVSSKPAYIRGETVTLTAHVSRGGAPVSGARVNFDALKPNGVNHVILAGTTNTDGDAVVSFVSGTGPSSIGPYQLTATVTSSGETTQATATFVVQ</sequence>
<feature type="domain" description="Big-1" evidence="3">
    <location>
        <begin position="854"/>
        <end position="946"/>
    </location>
</feature>
<dbReference type="SUPFAM" id="SSF50965">
    <property type="entry name" value="Galactose oxidase, central domain"/>
    <property type="match status" value="1"/>
</dbReference>
<dbReference type="InterPro" id="IPR045826">
    <property type="entry name" value="SpaA_PFL_dom_2"/>
</dbReference>
<dbReference type="EMBL" id="JBHSNM010000008">
    <property type="protein sequence ID" value="MFC5571397.1"/>
    <property type="molecule type" value="Genomic_DNA"/>
</dbReference>
<dbReference type="InterPro" id="IPR015202">
    <property type="entry name" value="GO-like_E_set"/>
</dbReference>
<evidence type="ECO:0000256" key="2">
    <source>
        <dbReference type="SAM" id="SignalP"/>
    </source>
</evidence>
<evidence type="ECO:0000259" key="3">
    <source>
        <dbReference type="SMART" id="SM00634"/>
    </source>
</evidence>
<dbReference type="InterPro" id="IPR037293">
    <property type="entry name" value="Gal_Oxidase_central_sf"/>
</dbReference>
<accession>A0ABW0SQJ3</accession>
<protein>
    <submittedName>
        <fullName evidence="4">Galactose oxidase-like domain-containing protein</fullName>
    </submittedName>
</protein>
<feature type="domain" description="Big-1" evidence="3">
    <location>
        <begin position="659"/>
        <end position="751"/>
    </location>
</feature>
<comment type="caution">
    <text evidence="4">The sequence shown here is derived from an EMBL/GenBank/DDBJ whole genome shotgun (WGS) entry which is preliminary data.</text>
</comment>
<evidence type="ECO:0000256" key="1">
    <source>
        <dbReference type="ARBA" id="ARBA00010116"/>
    </source>
</evidence>
<dbReference type="Pfam" id="PF09118">
    <property type="entry name" value="GO-like_E_set"/>
    <property type="match status" value="1"/>
</dbReference>
<dbReference type="InterPro" id="IPR011043">
    <property type="entry name" value="Gal_Oxase/kelch_b-propeller"/>
</dbReference>
<dbReference type="InterPro" id="IPR008964">
    <property type="entry name" value="Invasin/intimin_cell_adhesion"/>
</dbReference>
<keyword evidence="2" id="KW-0732">Signal</keyword>
<feature type="domain" description="Big-1" evidence="3">
    <location>
        <begin position="1035"/>
        <end position="1139"/>
    </location>
</feature>
<dbReference type="PANTHER" id="PTHR32208:SF21">
    <property type="entry name" value="LOW QUALITY PROTEIN: ALDEHYDE OXIDASE GLOX-LIKE"/>
    <property type="match status" value="1"/>
</dbReference>
<dbReference type="RefSeq" id="WP_386756024.1">
    <property type="nucleotide sequence ID" value="NZ_JBHSNM010000008.1"/>
</dbReference>
<dbReference type="Pfam" id="PF19403">
    <property type="entry name" value="SpaA_2"/>
    <property type="match status" value="3"/>
</dbReference>
<evidence type="ECO:0000313" key="5">
    <source>
        <dbReference type="Proteomes" id="UP001596036"/>
    </source>
</evidence>
<dbReference type="SMART" id="SM00634">
    <property type="entry name" value="BID_1"/>
    <property type="match status" value="3"/>
</dbReference>
<feature type="signal peptide" evidence="2">
    <location>
        <begin position="1"/>
        <end position="33"/>
    </location>
</feature>
<dbReference type="InterPro" id="IPR014756">
    <property type="entry name" value="Ig_E-set"/>
</dbReference>
<proteinExistence type="inferred from homology"/>
<dbReference type="InterPro" id="IPR003344">
    <property type="entry name" value="Big_1_dom"/>
</dbReference>
<name>A0ABW0SQJ3_9GAMM</name>
<dbReference type="SUPFAM" id="SSF49373">
    <property type="entry name" value="Invasin/intimin cell-adhesion fragments"/>
    <property type="match status" value="3"/>
</dbReference>
<gene>
    <name evidence="4" type="ORF">ACFPN1_15140</name>
</gene>
<dbReference type="Gene3D" id="2.60.40.10">
    <property type="entry name" value="Immunoglobulins"/>
    <property type="match status" value="4"/>
</dbReference>
<comment type="similarity">
    <text evidence="1">Belongs to the intimin/invasin family.</text>
</comment>